<dbReference type="AlphaFoldDB" id="A0ABD3LKU1"/>
<comment type="caution">
    <text evidence="2">The sequence shown here is derived from an EMBL/GenBank/DDBJ whole genome shotgun (WGS) entry which is preliminary data.</text>
</comment>
<organism evidence="2 3">
    <name type="scientific">Eucalyptus globulus</name>
    <name type="common">Tasmanian blue gum</name>
    <dbReference type="NCBI Taxonomy" id="34317"/>
    <lineage>
        <taxon>Eukaryota</taxon>
        <taxon>Viridiplantae</taxon>
        <taxon>Streptophyta</taxon>
        <taxon>Embryophyta</taxon>
        <taxon>Tracheophyta</taxon>
        <taxon>Spermatophyta</taxon>
        <taxon>Magnoliopsida</taxon>
        <taxon>eudicotyledons</taxon>
        <taxon>Gunneridae</taxon>
        <taxon>Pentapetalae</taxon>
        <taxon>rosids</taxon>
        <taxon>malvids</taxon>
        <taxon>Myrtales</taxon>
        <taxon>Myrtaceae</taxon>
        <taxon>Myrtoideae</taxon>
        <taxon>Eucalypteae</taxon>
        <taxon>Eucalyptus</taxon>
    </lineage>
</organism>
<feature type="domain" description="MATH" evidence="1">
    <location>
        <begin position="175"/>
        <end position="302"/>
    </location>
</feature>
<evidence type="ECO:0000313" key="3">
    <source>
        <dbReference type="Proteomes" id="UP001634007"/>
    </source>
</evidence>
<dbReference type="EMBL" id="JBJKBG010000002">
    <property type="protein sequence ID" value="KAL3750471.1"/>
    <property type="molecule type" value="Genomic_DNA"/>
</dbReference>
<dbReference type="CDD" id="cd00121">
    <property type="entry name" value="MATH"/>
    <property type="match status" value="2"/>
</dbReference>
<dbReference type="Proteomes" id="UP001634007">
    <property type="component" value="Unassembled WGS sequence"/>
</dbReference>
<dbReference type="PROSITE" id="PS50144">
    <property type="entry name" value="MATH"/>
    <property type="match status" value="2"/>
</dbReference>
<keyword evidence="3" id="KW-1185">Reference proteome</keyword>
<dbReference type="InterPro" id="IPR008974">
    <property type="entry name" value="TRAF-like"/>
</dbReference>
<proteinExistence type="predicted"/>
<name>A0ABD3LKU1_EUCGL</name>
<gene>
    <name evidence="2" type="ORF">ACJRO7_011471</name>
</gene>
<dbReference type="SUPFAM" id="SSF49599">
    <property type="entry name" value="TRAF domain-like"/>
    <property type="match status" value="2"/>
</dbReference>
<evidence type="ECO:0000313" key="2">
    <source>
        <dbReference type="EMBL" id="KAL3750471.1"/>
    </source>
</evidence>
<reference evidence="2 3" key="1">
    <citation type="submission" date="2024-11" db="EMBL/GenBank/DDBJ databases">
        <title>Chromosome-level genome assembly of Eucalyptus globulus Labill. provides insights into its genome evolution.</title>
        <authorList>
            <person name="Li X."/>
        </authorList>
    </citation>
    <scope>NUCLEOTIDE SEQUENCE [LARGE SCALE GENOMIC DNA]</scope>
    <source>
        <strain evidence="2">CL2024</strain>
        <tissue evidence="2">Fresh tender leaves</tissue>
    </source>
</reference>
<sequence>MANPAFDDRRGVEKTASEAQYVVKIQSYSSLSKNSADKYESRVFQAGGYKWKLVLYPNGNKSKNVEEHVSLYLSIVETSSLPSGWGVHALVRFFLRDQDKDNDLIIQDAMRKEWHFHRTKLECGFDQFIPLKTLNDAQNGYLVDDTCVLGAEVSVTWEKSIGQGENLLMIKDAISQKHIWKVDNFSNLDGEFYESKVFIAGNQKWKIRLYPNGEGSGLGGFVSLFLISANEDSRPPGTKIFAGFTLRVVDQLQGNHCFGYAKNWFSASIDDWGWPRFSSHANFRSPNTGYLVKDTCMVEAEVTVLGVVNAL</sequence>
<dbReference type="PANTHER" id="PTHR46162">
    <property type="entry name" value="TRAF-LIKE FAMILY PROTEIN"/>
    <property type="match status" value="1"/>
</dbReference>
<feature type="domain" description="MATH" evidence="1">
    <location>
        <begin position="18"/>
        <end position="153"/>
    </location>
</feature>
<accession>A0ABD3LKU1</accession>
<evidence type="ECO:0000259" key="1">
    <source>
        <dbReference type="PROSITE" id="PS50144"/>
    </source>
</evidence>
<dbReference type="InterPro" id="IPR002083">
    <property type="entry name" value="MATH/TRAF_dom"/>
</dbReference>
<dbReference type="Gene3D" id="2.60.210.10">
    <property type="entry name" value="Apoptosis, Tumor Necrosis Factor Receptor Associated Protein 2, Chain A"/>
    <property type="match status" value="2"/>
</dbReference>
<protein>
    <recommendedName>
        <fullName evidence="1">MATH domain-containing protein</fullName>
    </recommendedName>
</protein>
<dbReference type="SMART" id="SM00061">
    <property type="entry name" value="MATH"/>
    <property type="match status" value="2"/>
</dbReference>
<dbReference type="Pfam" id="PF22486">
    <property type="entry name" value="MATH_2"/>
    <property type="match status" value="2"/>
</dbReference>
<dbReference type="PANTHER" id="PTHR46162:SF2">
    <property type="entry name" value="ANKYRIN REPEAT-CONTAINING PROTEIN-RELATED"/>
    <property type="match status" value="1"/>
</dbReference>